<dbReference type="EMBL" id="LLYB01000047">
    <property type="protein sequence ID" value="KRR26205.1"/>
    <property type="molecule type" value="Genomic_DNA"/>
</dbReference>
<reference evidence="7 8" key="1">
    <citation type="submission" date="2014-03" db="EMBL/GenBank/DDBJ databases">
        <title>Bradyrhizobium valentinum sp. nov., isolated from effective nodules of Lupinus mariae-josephae, a lupine endemic of basic-lime soils in Eastern Spain.</title>
        <authorList>
            <person name="Duran D."/>
            <person name="Rey L."/>
            <person name="Navarro A."/>
            <person name="Busquets A."/>
            <person name="Imperial J."/>
            <person name="Ruiz-Argueso T."/>
        </authorList>
    </citation>
    <scope>NUCLEOTIDE SEQUENCE [LARGE SCALE GENOMIC DNA]</scope>
    <source>
        <strain evidence="7 8">CCBAU 23086</strain>
    </source>
</reference>
<comment type="similarity">
    <text evidence="1">Belongs to the ABC transporter superfamily.</text>
</comment>
<evidence type="ECO:0000259" key="6">
    <source>
        <dbReference type="PROSITE" id="PS50893"/>
    </source>
</evidence>
<comment type="function">
    <text evidence="5">Involved in beta-(1--&gt;2)glucan export. Transmembrane domains (TMD) form a pore in the inner membrane and the ATP-binding domain (NBD) is responsible for energy generation.</text>
</comment>
<keyword evidence="4 7" id="KW-0067">ATP-binding</keyword>
<evidence type="ECO:0000256" key="5">
    <source>
        <dbReference type="ARBA" id="ARBA00024722"/>
    </source>
</evidence>
<evidence type="ECO:0000256" key="3">
    <source>
        <dbReference type="ARBA" id="ARBA00022741"/>
    </source>
</evidence>
<comment type="caution">
    <text evidence="7">The sequence shown here is derived from an EMBL/GenBank/DDBJ whole genome shotgun (WGS) entry which is preliminary data.</text>
</comment>
<dbReference type="InterPro" id="IPR003593">
    <property type="entry name" value="AAA+_ATPase"/>
</dbReference>
<name>A0A0R3N8A3_9BRAD</name>
<dbReference type="GO" id="GO:0005524">
    <property type="term" value="F:ATP binding"/>
    <property type="evidence" value="ECO:0007669"/>
    <property type="project" value="UniProtKB-KW"/>
</dbReference>
<dbReference type="Gene3D" id="3.40.50.300">
    <property type="entry name" value="P-loop containing nucleotide triphosphate hydrolases"/>
    <property type="match status" value="1"/>
</dbReference>
<evidence type="ECO:0000313" key="7">
    <source>
        <dbReference type="EMBL" id="KRR26205.1"/>
    </source>
</evidence>
<evidence type="ECO:0000313" key="8">
    <source>
        <dbReference type="Proteomes" id="UP000051660"/>
    </source>
</evidence>
<keyword evidence="3" id="KW-0547">Nucleotide-binding</keyword>
<evidence type="ECO:0000256" key="4">
    <source>
        <dbReference type="ARBA" id="ARBA00022840"/>
    </source>
</evidence>
<evidence type="ECO:0000256" key="2">
    <source>
        <dbReference type="ARBA" id="ARBA00022448"/>
    </source>
</evidence>
<sequence>MSDTVVIEAQGLAKQYGQHVAVDGVDLRVRAGEVIGLLGPNGAGKTTTILMLLGLTEPTRGSVRILGKDPLREPLELKCDVGYLPDAVGFYETMTGRENLAYMARLAAIPRSAVEERINSALSAVHLLDVADRLTATYSRGMRQRLGIAELLMRQCRIAILDEPTSGLDPQSTQELLDLIQKLSRSGMTILLSSHMLDVVQTICHRIALFNNGRIGFFGTIEELAAEIGGGTYVIDVEADGVDLSTLATAVDGVKSVKPVNGHWQCEAVRDVRPQLAQRIVAAGGALRNLDLRRARLDEAYGRYFGRITNDST</sequence>
<dbReference type="GO" id="GO:0016887">
    <property type="term" value="F:ATP hydrolysis activity"/>
    <property type="evidence" value="ECO:0007669"/>
    <property type="project" value="InterPro"/>
</dbReference>
<proteinExistence type="inferred from homology"/>
<protein>
    <submittedName>
        <fullName evidence="7">ABC transporter ATP-binding protein</fullName>
    </submittedName>
</protein>
<dbReference type="Pfam" id="PF00005">
    <property type="entry name" value="ABC_tran"/>
    <property type="match status" value="1"/>
</dbReference>
<dbReference type="OrthoDB" id="9778547at2"/>
<dbReference type="SUPFAM" id="SSF52540">
    <property type="entry name" value="P-loop containing nucleoside triphosphate hydrolases"/>
    <property type="match status" value="1"/>
</dbReference>
<dbReference type="InterPro" id="IPR003439">
    <property type="entry name" value="ABC_transporter-like_ATP-bd"/>
</dbReference>
<evidence type="ECO:0000256" key="1">
    <source>
        <dbReference type="ARBA" id="ARBA00005417"/>
    </source>
</evidence>
<keyword evidence="2" id="KW-0813">Transport</keyword>
<organism evidence="7 8">
    <name type="scientific">Bradyrhizobium lablabi</name>
    <dbReference type="NCBI Taxonomy" id="722472"/>
    <lineage>
        <taxon>Bacteria</taxon>
        <taxon>Pseudomonadati</taxon>
        <taxon>Pseudomonadota</taxon>
        <taxon>Alphaproteobacteria</taxon>
        <taxon>Hyphomicrobiales</taxon>
        <taxon>Nitrobacteraceae</taxon>
        <taxon>Bradyrhizobium</taxon>
    </lineage>
</organism>
<dbReference type="PANTHER" id="PTHR43335">
    <property type="entry name" value="ABC TRANSPORTER, ATP-BINDING PROTEIN"/>
    <property type="match status" value="1"/>
</dbReference>
<dbReference type="PROSITE" id="PS50893">
    <property type="entry name" value="ABC_TRANSPORTER_2"/>
    <property type="match status" value="1"/>
</dbReference>
<feature type="domain" description="ABC transporter" evidence="6">
    <location>
        <begin position="7"/>
        <end position="237"/>
    </location>
</feature>
<dbReference type="InterPro" id="IPR027417">
    <property type="entry name" value="P-loop_NTPase"/>
</dbReference>
<dbReference type="RefSeq" id="WP_057857298.1">
    <property type="nucleotide sequence ID" value="NZ_LLYB01000047.1"/>
</dbReference>
<dbReference type="Proteomes" id="UP000051660">
    <property type="component" value="Unassembled WGS sequence"/>
</dbReference>
<dbReference type="PANTHER" id="PTHR43335:SF11">
    <property type="entry name" value="ABC TRANSPORTER RELATED"/>
    <property type="match status" value="1"/>
</dbReference>
<dbReference type="AlphaFoldDB" id="A0A0R3N8A3"/>
<dbReference type="SMART" id="SM00382">
    <property type="entry name" value="AAA"/>
    <property type="match status" value="1"/>
</dbReference>
<gene>
    <name evidence="7" type="ORF">CQ14_21250</name>
</gene>
<dbReference type="CDD" id="cd03230">
    <property type="entry name" value="ABC_DR_subfamily_A"/>
    <property type="match status" value="1"/>
</dbReference>
<accession>A0A0R3N8A3</accession>